<feature type="transmembrane region" description="Helical" evidence="2">
    <location>
        <begin position="24"/>
        <end position="46"/>
    </location>
</feature>
<name>A0ABC8DB92_BACVE</name>
<keyword evidence="1" id="KW-0175">Coiled coil</keyword>
<reference evidence="4 5" key="1">
    <citation type="submission" date="2018-06" db="EMBL/GenBank/DDBJ databases">
        <title>Complete Genome Sequence of Bacillus velezensis DSYZ, a Plant Growth-Promoting Rhizobacterium with Antifungal Activity.</title>
        <authorList>
            <person name="Du B."/>
            <person name="Ding Y."/>
            <person name="Liu K."/>
            <person name="Yao L."/>
            <person name="Wang C."/>
            <person name="Li H."/>
            <person name="Liu H."/>
        </authorList>
    </citation>
    <scope>NUCLEOTIDE SEQUENCE [LARGE SCALE GENOMIC DNA]</scope>
    <source>
        <strain evidence="4 5">DSYZ</strain>
    </source>
</reference>
<evidence type="ECO:0000313" key="5">
    <source>
        <dbReference type="Proteomes" id="UP000250069"/>
    </source>
</evidence>
<evidence type="ECO:0000313" key="4">
    <source>
        <dbReference type="EMBL" id="AWX73302.1"/>
    </source>
</evidence>
<feature type="coiled-coil region" evidence="1">
    <location>
        <begin position="54"/>
        <end position="81"/>
    </location>
</feature>
<dbReference type="EMBL" id="CP030150">
    <property type="protein sequence ID" value="AWX73302.1"/>
    <property type="molecule type" value="Genomic_DNA"/>
</dbReference>
<dbReference type="InterPro" id="IPR048198">
    <property type="entry name" value="YtrI"/>
</dbReference>
<dbReference type="Proteomes" id="UP000250069">
    <property type="component" value="Chromosome"/>
</dbReference>
<dbReference type="NCBIfam" id="NF041479">
    <property type="entry name" value="spor_membprot_YtrI"/>
    <property type="match status" value="1"/>
</dbReference>
<keyword evidence="2" id="KW-0812">Transmembrane</keyword>
<evidence type="ECO:0000256" key="2">
    <source>
        <dbReference type="SAM" id="Phobius"/>
    </source>
</evidence>
<sequence>MADPGEYVIMRIPEYYKKPGWQRFFAGMMCGAIVSWLFFLFTYGTFQEEQVTLIEKQREHARDLKNQISIYQKDLHKLNEDNKQRLLIQSVDVKLINGEKYRIAQPDKMKFEEQVKDNISEVITKDIESVYKTKELLKRTIENKIYTINEKEFKAEVKELTIYTRLSVEIHISFAT</sequence>
<proteinExistence type="predicted"/>
<organism evidence="4 5">
    <name type="scientific">Bacillus velezensis</name>
    <dbReference type="NCBI Taxonomy" id="492670"/>
    <lineage>
        <taxon>Bacteria</taxon>
        <taxon>Bacillati</taxon>
        <taxon>Bacillota</taxon>
        <taxon>Bacilli</taxon>
        <taxon>Bacillales</taxon>
        <taxon>Bacillaceae</taxon>
        <taxon>Bacillus</taxon>
        <taxon>Bacillus amyloliquefaciens group</taxon>
    </lineage>
</organism>
<evidence type="ECO:0000259" key="3">
    <source>
        <dbReference type="Pfam" id="PF26347"/>
    </source>
</evidence>
<feature type="domain" description="Sporulation membrane protein YtrI C-terminal" evidence="3">
    <location>
        <begin position="89"/>
        <end position="172"/>
    </location>
</feature>
<dbReference type="Pfam" id="PF26347">
    <property type="entry name" value="YtrI_sporulation"/>
    <property type="match status" value="1"/>
</dbReference>
<protein>
    <submittedName>
        <fullName evidence="4">Sporulation protein</fullName>
    </submittedName>
</protein>
<dbReference type="AlphaFoldDB" id="A0ABC8DB92"/>
<dbReference type="InterPro" id="IPR058620">
    <property type="entry name" value="YtrI_C"/>
</dbReference>
<keyword evidence="2" id="KW-0472">Membrane</keyword>
<evidence type="ECO:0000256" key="1">
    <source>
        <dbReference type="SAM" id="Coils"/>
    </source>
</evidence>
<gene>
    <name evidence="4" type="ORF">BVDSYZ_15195</name>
</gene>
<keyword evidence="2" id="KW-1133">Transmembrane helix</keyword>
<accession>A0ABC8DB92</accession>